<dbReference type="GO" id="GO:0016020">
    <property type="term" value="C:membrane"/>
    <property type="evidence" value="ECO:0007669"/>
    <property type="project" value="UniProtKB-SubCell"/>
</dbReference>
<name>A0ABD0R749_CIRMR</name>
<dbReference type="EMBL" id="JAMKFB020000005">
    <property type="protein sequence ID" value="KAL0194339.1"/>
    <property type="molecule type" value="Genomic_DNA"/>
</dbReference>
<dbReference type="Pfam" id="PF07686">
    <property type="entry name" value="V-set"/>
    <property type="match status" value="1"/>
</dbReference>
<keyword evidence="6" id="KW-1185">Reference proteome</keyword>
<dbReference type="AlphaFoldDB" id="A0ABD0R749"/>
<dbReference type="PANTHER" id="PTHR24100">
    <property type="entry name" value="BUTYROPHILIN"/>
    <property type="match status" value="1"/>
</dbReference>
<dbReference type="Gene3D" id="2.60.40.10">
    <property type="entry name" value="Immunoglobulins"/>
    <property type="match status" value="1"/>
</dbReference>
<accession>A0ABD0R749</accession>
<comment type="subcellular location">
    <subcellularLocation>
        <location evidence="1">Membrane</location>
    </subcellularLocation>
</comment>
<keyword evidence="3" id="KW-0393">Immunoglobulin domain</keyword>
<feature type="non-terminal residue" evidence="5">
    <location>
        <position position="98"/>
    </location>
</feature>
<dbReference type="InterPro" id="IPR036179">
    <property type="entry name" value="Ig-like_dom_sf"/>
</dbReference>
<dbReference type="InterPro" id="IPR013106">
    <property type="entry name" value="Ig_V-set"/>
</dbReference>
<dbReference type="InterPro" id="IPR013783">
    <property type="entry name" value="Ig-like_fold"/>
</dbReference>
<reference evidence="5 6" key="1">
    <citation type="submission" date="2024-05" db="EMBL/GenBank/DDBJ databases">
        <title>Genome sequencing and assembly of Indian major carp, Cirrhinus mrigala (Hamilton, 1822).</title>
        <authorList>
            <person name="Mohindra V."/>
            <person name="Chowdhury L.M."/>
            <person name="Lal K."/>
            <person name="Jena J.K."/>
        </authorList>
    </citation>
    <scope>NUCLEOTIDE SEQUENCE [LARGE SCALE GENOMIC DNA]</scope>
    <source>
        <strain evidence="5">CM1030</strain>
        <tissue evidence="5">Blood</tissue>
    </source>
</reference>
<evidence type="ECO:0000259" key="4">
    <source>
        <dbReference type="PROSITE" id="PS50835"/>
    </source>
</evidence>
<feature type="non-terminal residue" evidence="5">
    <location>
        <position position="1"/>
    </location>
</feature>
<comment type="caution">
    <text evidence="5">The sequence shown here is derived from an EMBL/GenBank/DDBJ whole genome shotgun (WGS) entry which is preliminary data.</text>
</comment>
<sequence length="98" mass="11081">EIHFDRAEATLGSNATLPCVLSPKISGVDMEIRWFKGTECVCLYMEQQMIPGIDYRGRVGLNRTEKGNIYLELKNVRESDGGDYLCQVIIGDRPKKKT</sequence>
<proteinExistence type="predicted"/>
<dbReference type="SUPFAM" id="SSF48726">
    <property type="entry name" value="Immunoglobulin"/>
    <property type="match status" value="1"/>
</dbReference>
<dbReference type="InterPro" id="IPR007110">
    <property type="entry name" value="Ig-like_dom"/>
</dbReference>
<protein>
    <recommendedName>
        <fullName evidence="4">Ig-like domain-containing protein</fullName>
    </recommendedName>
</protein>
<dbReference type="InterPro" id="IPR050504">
    <property type="entry name" value="IgSF_BTN/MOG"/>
</dbReference>
<dbReference type="Proteomes" id="UP001529510">
    <property type="component" value="Unassembled WGS sequence"/>
</dbReference>
<dbReference type="PROSITE" id="PS50835">
    <property type="entry name" value="IG_LIKE"/>
    <property type="match status" value="1"/>
</dbReference>
<feature type="domain" description="Ig-like" evidence="4">
    <location>
        <begin position="1"/>
        <end position="88"/>
    </location>
</feature>
<evidence type="ECO:0000313" key="5">
    <source>
        <dbReference type="EMBL" id="KAL0194339.1"/>
    </source>
</evidence>
<evidence type="ECO:0000256" key="1">
    <source>
        <dbReference type="ARBA" id="ARBA00004370"/>
    </source>
</evidence>
<dbReference type="PANTHER" id="PTHR24100:SF130">
    <property type="entry name" value="BUTYROPHILIN-LIKE PROTEIN 9"/>
    <property type="match status" value="1"/>
</dbReference>
<organism evidence="5 6">
    <name type="scientific">Cirrhinus mrigala</name>
    <name type="common">Mrigala</name>
    <dbReference type="NCBI Taxonomy" id="683832"/>
    <lineage>
        <taxon>Eukaryota</taxon>
        <taxon>Metazoa</taxon>
        <taxon>Chordata</taxon>
        <taxon>Craniata</taxon>
        <taxon>Vertebrata</taxon>
        <taxon>Euteleostomi</taxon>
        <taxon>Actinopterygii</taxon>
        <taxon>Neopterygii</taxon>
        <taxon>Teleostei</taxon>
        <taxon>Ostariophysi</taxon>
        <taxon>Cypriniformes</taxon>
        <taxon>Cyprinidae</taxon>
        <taxon>Labeoninae</taxon>
        <taxon>Labeonini</taxon>
        <taxon>Cirrhinus</taxon>
    </lineage>
</organism>
<gene>
    <name evidence="5" type="ORF">M9458_012635</name>
</gene>
<evidence type="ECO:0000256" key="3">
    <source>
        <dbReference type="ARBA" id="ARBA00023319"/>
    </source>
</evidence>
<evidence type="ECO:0000313" key="6">
    <source>
        <dbReference type="Proteomes" id="UP001529510"/>
    </source>
</evidence>
<keyword evidence="2" id="KW-0472">Membrane</keyword>
<evidence type="ECO:0000256" key="2">
    <source>
        <dbReference type="ARBA" id="ARBA00023136"/>
    </source>
</evidence>